<dbReference type="AlphaFoldDB" id="A0ABC8J8K3"/>
<dbReference type="Proteomes" id="UP001642260">
    <property type="component" value="Unassembled WGS sequence"/>
</dbReference>
<evidence type="ECO:0000313" key="3">
    <source>
        <dbReference type="Proteomes" id="UP001642260"/>
    </source>
</evidence>
<dbReference type="EMBL" id="CAKOAT010086265">
    <property type="protein sequence ID" value="CAH8317854.1"/>
    <property type="molecule type" value="Genomic_DNA"/>
</dbReference>
<protein>
    <recommendedName>
        <fullName evidence="1">Aconitase A/isopropylmalate dehydratase small subunit swivel domain-containing protein</fullName>
    </recommendedName>
</protein>
<feature type="domain" description="Aconitase A/isopropylmalate dehydratase small subunit swivel" evidence="1">
    <location>
        <begin position="2"/>
        <end position="70"/>
    </location>
</feature>
<sequence>MMARGTFANVRLVNKLLKEEVGPKTISVSDAESQYKTAGAEYGSGSPRDWAAKGPLLSGVKAVTAKSLERTVRYEALHPPSL</sequence>
<dbReference type="InterPro" id="IPR015928">
    <property type="entry name" value="Aconitase/3IPM_dehydase_swvl"/>
</dbReference>
<keyword evidence="3" id="KW-1185">Reference proteome</keyword>
<accession>A0ABC8J8K3</accession>
<dbReference type="InterPro" id="IPR006249">
    <property type="entry name" value="Aconitase/IRP2"/>
</dbReference>
<dbReference type="SUPFAM" id="SSF52016">
    <property type="entry name" value="LeuD/IlvD-like"/>
    <property type="match status" value="1"/>
</dbReference>
<evidence type="ECO:0000259" key="1">
    <source>
        <dbReference type="Pfam" id="PF00694"/>
    </source>
</evidence>
<dbReference type="GO" id="GO:0043436">
    <property type="term" value="P:oxoacid metabolic process"/>
    <property type="evidence" value="ECO:0007669"/>
    <property type="project" value="UniProtKB-ARBA"/>
</dbReference>
<organism evidence="2 3">
    <name type="scientific">Eruca vesicaria subsp. sativa</name>
    <name type="common">Garden rocket</name>
    <name type="synonym">Eruca sativa</name>
    <dbReference type="NCBI Taxonomy" id="29727"/>
    <lineage>
        <taxon>Eukaryota</taxon>
        <taxon>Viridiplantae</taxon>
        <taxon>Streptophyta</taxon>
        <taxon>Embryophyta</taxon>
        <taxon>Tracheophyta</taxon>
        <taxon>Spermatophyta</taxon>
        <taxon>Magnoliopsida</taxon>
        <taxon>eudicotyledons</taxon>
        <taxon>Gunneridae</taxon>
        <taxon>Pentapetalae</taxon>
        <taxon>rosids</taxon>
        <taxon>malvids</taxon>
        <taxon>Brassicales</taxon>
        <taxon>Brassicaceae</taxon>
        <taxon>Brassiceae</taxon>
        <taxon>Eruca</taxon>
    </lineage>
</organism>
<gene>
    <name evidence="2" type="ORF">ERUC_LOCUS8045</name>
</gene>
<dbReference type="Pfam" id="PF00694">
    <property type="entry name" value="Aconitase_C"/>
    <property type="match status" value="1"/>
</dbReference>
<dbReference type="Gene3D" id="3.20.19.10">
    <property type="entry name" value="Aconitase, domain 4"/>
    <property type="match status" value="1"/>
</dbReference>
<name>A0ABC8J8K3_ERUVS</name>
<comment type="caution">
    <text evidence="2">The sequence shown here is derived from an EMBL/GenBank/DDBJ whole genome shotgun (WGS) entry which is preliminary data.</text>
</comment>
<reference evidence="2 3" key="1">
    <citation type="submission" date="2022-03" db="EMBL/GenBank/DDBJ databases">
        <authorList>
            <person name="Macdonald S."/>
            <person name="Ahmed S."/>
            <person name="Newling K."/>
        </authorList>
    </citation>
    <scope>NUCLEOTIDE SEQUENCE [LARGE SCALE GENOMIC DNA]</scope>
</reference>
<dbReference type="InterPro" id="IPR000573">
    <property type="entry name" value="AconitaseA/IPMdHydase_ssu_swvl"/>
</dbReference>
<proteinExistence type="predicted"/>
<evidence type="ECO:0000313" key="2">
    <source>
        <dbReference type="EMBL" id="CAH8317854.1"/>
    </source>
</evidence>
<dbReference type="GO" id="GO:0016836">
    <property type="term" value="F:hydro-lyase activity"/>
    <property type="evidence" value="ECO:0007669"/>
    <property type="project" value="UniProtKB-ARBA"/>
</dbReference>
<dbReference type="PANTHER" id="PTHR11670">
    <property type="entry name" value="ACONITASE/IRON-RESPONSIVE ELEMENT FAMILY MEMBER"/>
    <property type="match status" value="1"/>
</dbReference>